<evidence type="ECO:0000256" key="13">
    <source>
        <dbReference type="ARBA" id="ARBA00044712"/>
    </source>
</evidence>
<dbReference type="GO" id="GO:0042054">
    <property type="term" value="F:histone methyltransferase activity"/>
    <property type="evidence" value="ECO:0007669"/>
    <property type="project" value="TreeGrafter"/>
</dbReference>
<dbReference type="GO" id="GO:0035242">
    <property type="term" value="F:protein-arginine omega-N asymmetric methyltransferase activity"/>
    <property type="evidence" value="ECO:0007669"/>
    <property type="project" value="UniProtKB-EC"/>
</dbReference>
<feature type="region of interest" description="Disordered" evidence="16">
    <location>
        <begin position="1"/>
        <end position="21"/>
    </location>
</feature>
<reference evidence="18 19" key="1">
    <citation type="journal article" date="2017" name="G3 (Bethesda)">
        <title>The Physical Genome Mapping of Anopheles albimanus Corrected Scaffold Misassemblies and Identified Interarm Rearrangements in Genus Anopheles.</title>
        <authorList>
            <person name="Artemov G.N."/>
            <person name="Peery A.N."/>
            <person name="Jiang X."/>
            <person name="Tu Z."/>
            <person name="Stegniy V.N."/>
            <person name="Sharakhova M.V."/>
            <person name="Sharakhov I.V."/>
        </authorList>
    </citation>
    <scope>NUCLEOTIDE SEQUENCE [LARGE SCALE GENOMIC DNA]</scope>
    <source>
        <strain evidence="18 19">ALBI9_A</strain>
    </source>
</reference>
<dbReference type="GO" id="GO:0004370">
    <property type="term" value="F:glycerol kinase activity"/>
    <property type="evidence" value="ECO:0007669"/>
    <property type="project" value="UniProtKB-EC"/>
</dbReference>
<evidence type="ECO:0000256" key="3">
    <source>
        <dbReference type="ARBA" id="ARBA00011925"/>
    </source>
</evidence>
<dbReference type="PROSITE" id="PS51562">
    <property type="entry name" value="RNA_CAP0_MT"/>
    <property type="match status" value="1"/>
</dbReference>
<dbReference type="FunFam" id="3.40.50.150:FF:000003">
    <property type="entry name" value="Blast:Protein arginine N-methyltransferase 1"/>
    <property type="match status" value="1"/>
</dbReference>
<evidence type="ECO:0000256" key="4">
    <source>
        <dbReference type="ARBA" id="ARBA00012099"/>
    </source>
</evidence>
<dbReference type="Pfam" id="PF13649">
    <property type="entry name" value="Methyltransf_25"/>
    <property type="match status" value="1"/>
</dbReference>
<evidence type="ECO:0000256" key="10">
    <source>
        <dbReference type="ARBA" id="ARBA00022798"/>
    </source>
</evidence>
<comment type="catalytic activity">
    <reaction evidence="13">
        <text>a 5'-end (5'-triphosphoguanosine)-ribonucleoside in mRNA + S-adenosyl-L-methionine = a 5'-end (N(7)-methyl 5'-triphosphoguanosine)-ribonucleoside in mRNA + S-adenosyl-L-homocysteine</text>
        <dbReference type="Rhea" id="RHEA:67008"/>
        <dbReference type="Rhea" id="RHEA-COMP:17166"/>
        <dbReference type="Rhea" id="RHEA-COMP:17167"/>
        <dbReference type="ChEBI" id="CHEBI:57856"/>
        <dbReference type="ChEBI" id="CHEBI:59789"/>
        <dbReference type="ChEBI" id="CHEBI:156461"/>
        <dbReference type="ChEBI" id="CHEBI:167617"/>
        <dbReference type="EC" id="2.1.1.56"/>
    </reaction>
</comment>
<dbReference type="InterPro" id="IPR018483">
    <property type="entry name" value="Carb_kinase_FGGY_CS"/>
</dbReference>
<dbReference type="VEuPathDB" id="VectorBase:AALB20_038601"/>
<dbReference type="STRING" id="7167.A0A182F8J9"/>
<organism evidence="18 19">
    <name type="scientific">Anopheles albimanus</name>
    <name type="common">New world malaria mosquito</name>
    <dbReference type="NCBI Taxonomy" id="7167"/>
    <lineage>
        <taxon>Eukaryota</taxon>
        <taxon>Metazoa</taxon>
        <taxon>Ecdysozoa</taxon>
        <taxon>Arthropoda</taxon>
        <taxon>Hexapoda</taxon>
        <taxon>Insecta</taxon>
        <taxon>Pterygota</taxon>
        <taxon>Neoptera</taxon>
        <taxon>Endopterygota</taxon>
        <taxon>Diptera</taxon>
        <taxon>Nematocera</taxon>
        <taxon>Culicoidea</taxon>
        <taxon>Culicidae</taxon>
        <taxon>Anophelinae</taxon>
        <taxon>Anopheles</taxon>
    </lineage>
</organism>
<dbReference type="SUPFAM" id="SSF53067">
    <property type="entry name" value="Actin-like ATPase domain"/>
    <property type="match status" value="2"/>
</dbReference>
<evidence type="ECO:0000313" key="18">
    <source>
        <dbReference type="EnsemblMetazoa" id="AALB002823-PA"/>
    </source>
</evidence>
<dbReference type="FunFam" id="2.70.160.11:FF:000001">
    <property type="entry name" value="Blast:Protein arginine N-methyltransferase 1"/>
    <property type="match status" value="1"/>
</dbReference>
<dbReference type="AlphaFoldDB" id="A0A182F8J9"/>
<evidence type="ECO:0000256" key="12">
    <source>
        <dbReference type="ARBA" id="ARBA00043149"/>
    </source>
</evidence>
<dbReference type="Pfam" id="PF22528">
    <property type="entry name" value="PRMT_C"/>
    <property type="match status" value="1"/>
</dbReference>
<evidence type="ECO:0000256" key="2">
    <source>
        <dbReference type="ARBA" id="ARBA00009156"/>
    </source>
</evidence>
<keyword evidence="19" id="KW-1185">Reference proteome</keyword>
<dbReference type="PANTHER" id="PTHR11006:SF124">
    <property type="entry name" value="ARGININE METHYLTRANSFERASE 1-RELATED"/>
    <property type="match status" value="1"/>
</dbReference>
<dbReference type="PROSITE" id="PS51678">
    <property type="entry name" value="SAM_MT_PRMT"/>
    <property type="match status" value="1"/>
</dbReference>
<dbReference type="VEuPathDB" id="VectorBase:AALB20_032244"/>
<comment type="similarity">
    <text evidence="2 15">Belongs to the FGGY kinase family.</text>
</comment>
<evidence type="ECO:0000259" key="17">
    <source>
        <dbReference type="PROSITE" id="PS51562"/>
    </source>
</evidence>
<dbReference type="InterPro" id="IPR004971">
    <property type="entry name" value="mRNA_G-N7_MeTrfase_dom"/>
</dbReference>
<dbReference type="InterPro" id="IPR041698">
    <property type="entry name" value="Methyltransf_25"/>
</dbReference>
<keyword evidence="6 15" id="KW-0808">Transferase</keyword>
<proteinExistence type="inferred from homology"/>
<name>A0A182F8J9_ANOAL</name>
<dbReference type="GO" id="GO:0005634">
    <property type="term" value="C:nucleus"/>
    <property type="evidence" value="ECO:0007669"/>
    <property type="project" value="TreeGrafter"/>
</dbReference>
<evidence type="ECO:0000256" key="16">
    <source>
        <dbReference type="SAM" id="MobiDB-lite"/>
    </source>
</evidence>
<keyword evidence="5" id="KW-0489">Methyltransferase</keyword>
<evidence type="ECO:0000256" key="15">
    <source>
        <dbReference type="RuleBase" id="RU003733"/>
    </source>
</evidence>
<dbReference type="EC" id="2.7.1.30" evidence="4"/>
<dbReference type="Pfam" id="PF00370">
    <property type="entry name" value="FGGY_N"/>
    <property type="match status" value="1"/>
</dbReference>
<dbReference type="GO" id="GO:0006071">
    <property type="term" value="P:glycerol metabolic process"/>
    <property type="evidence" value="ECO:0007669"/>
    <property type="project" value="UniProtKB-KW"/>
</dbReference>
<evidence type="ECO:0000256" key="5">
    <source>
        <dbReference type="ARBA" id="ARBA00022603"/>
    </source>
</evidence>
<reference evidence="18" key="2">
    <citation type="submission" date="2022-08" db="UniProtKB">
        <authorList>
            <consortium name="EnsemblMetazoa"/>
        </authorList>
    </citation>
    <scope>IDENTIFICATION</scope>
    <source>
        <strain evidence="18">STECLA/ALBI9_A</strain>
    </source>
</reference>
<keyword evidence="11" id="KW-0067">ATP-binding</keyword>
<evidence type="ECO:0000256" key="14">
    <source>
        <dbReference type="ARBA" id="ARBA00049303"/>
    </source>
</evidence>
<evidence type="ECO:0000256" key="7">
    <source>
        <dbReference type="ARBA" id="ARBA00022691"/>
    </source>
</evidence>
<evidence type="ECO:0000313" key="19">
    <source>
        <dbReference type="Proteomes" id="UP000069272"/>
    </source>
</evidence>
<comment type="catalytic activity">
    <reaction evidence="14">
        <text>L-arginyl-[protein] + S-adenosyl-L-methionine = N(omega)-methyl-L-arginyl-[protein] + S-adenosyl-L-homocysteine + H(+)</text>
        <dbReference type="Rhea" id="RHEA:48100"/>
        <dbReference type="Rhea" id="RHEA-COMP:10532"/>
        <dbReference type="Rhea" id="RHEA-COMP:11990"/>
        <dbReference type="ChEBI" id="CHEBI:15378"/>
        <dbReference type="ChEBI" id="CHEBI:29965"/>
        <dbReference type="ChEBI" id="CHEBI:57856"/>
        <dbReference type="ChEBI" id="CHEBI:59789"/>
        <dbReference type="ChEBI" id="CHEBI:65280"/>
    </reaction>
    <physiologicalReaction direction="left-to-right" evidence="14">
        <dbReference type="Rhea" id="RHEA:48101"/>
    </physiologicalReaction>
</comment>
<dbReference type="GO" id="GO:0004482">
    <property type="term" value="F:mRNA 5'-cap (guanine-N7-)-methyltransferase activity"/>
    <property type="evidence" value="ECO:0007669"/>
    <property type="project" value="UniProtKB-EC"/>
</dbReference>
<dbReference type="Proteomes" id="UP000069272">
    <property type="component" value="Chromosome 2R"/>
</dbReference>
<dbReference type="InterPro" id="IPR025799">
    <property type="entry name" value="Arg_MeTrfase"/>
</dbReference>
<keyword evidence="7" id="KW-0949">S-adenosyl-L-methionine</keyword>
<dbReference type="Pfam" id="PF02782">
    <property type="entry name" value="FGGY_C"/>
    <property type="match status" value="1"/>
</dbReference>
<sequence>MPTESTESTESTEKLPEQGAAHSEIVASHYNKLEDRGLSARKKSNIFHLRNFNNWIKSVVIEEYSNLVKQRIPLGSPFRVLDMCCGKGGDLMKWISAKATHLICTDIAQVSLEHCESRYNQTNNPEKEGVRRKVEFFAADATLQQLRTKYKDPSMKLHLVSCQFAFHYSFESYKQADCMFKNAAECLDEGFYFIGTIPDANEIMKRQRLAMADSFGNDIYNITFHCDPNNPPLFGAKYNFQLDEVVNCPEFLVHFPTFEKLALKHGLRLREKKRFDEIFDNYKEPKREKKMATTSTDVQMEAVDPAAATTGGALSPNTVNGNGNDLATNAEEMTSRDYYFDSYAHFGIHEEMLKDEVRTLTYRNAMYHNRHLFKGKVVLDIGCGTGILSMFAAKAGAAKVIAIDCSNIIDYAQKIVEANHLQETITLVKGKVEEVSLPEGYEQVDIIISEWMGYCLFYESMLDTVIYARDKWLKKDTGMMFPDRCTLYVTAIEDRQYKDEKINWWDDVYGFNMSSIRKVAISEPLVDVVDPKQVVTNDCMIKEIDLYTVKKEDLEFESAFHLIVKRNDFVQALVTYFNVEFSKCHKQLHFSTAPAAAYTHWKQTVFYMDDYLTVKRGEEICGTFKMKPNVRNNRDLDFSIDLHFKGELMSAGSGSRSKFGSLIGVLYAGHTSCKFLIYATRNAEVLTCHELPLEPISPQAGWVEFDPLEIWKAARTCLETAVQNLIILDINPLDIVAIGVCNQRETTVLWDRTNGQPLCNAIGWCDTRTSAVVGGILQRVRGKKNFLKSVCGLPFSNCFSAVKLRWMMENVESVKEAMDEDKALFGTLDCWLIWLLTGGAEAGIHVTDVTNASRTMLMSLETCDWDERLCRFFRIPMKILPEIRSCSEVYGYINEGPLTGIPIASCLGDQQAALLGQMCLKAGQVNCTMDEGTFILFNTAQEIIDSDHGLLSTVAYQLGAHGEVFYALEGAIAHAGSSINWLKRTLALDPPPVDTMQTSGVGLLPDGSATQMMSSICSTGSPGPYSDGKTVVGRRSRFDVIFVPAFSGYYTPYWRYKARGMMFGITLQTTSQQILFAAYEAICYQVREVLEALAKDCPTWPKLSKMIVGGDLSEQPFLVQLLCDLNGLAIERPQTSTPACLGAMLAAGLATEILSIDQFRHNCVPPIDIFNTAYNSSQRDMKFRRWKMAVDRCLNFDSVSENDPVKLVFDGRDPDYYVRSAIPGSLFIVSSFALIVVSSMLQQNGFV</sequence>
<keyword evidence="8" id="KW-0547">Nucleotide-binding</keyword>
<dbReference type="InterPro" id="IPR055135">
    <property type="entry name" value="PRMT_dom"/>
</dbReference>
<keyword evidence="10" id="KW-0319">Glycerol metabolism</keyword>
<dbReference type="VEuPathDB" id="VectorBase:AALB20_029536"/>
<dbReference type="SUPFAM" id="SSF53335">
    <property type="entry name" value="S-adenosyl-L-methionine-dependent methyltransferases"/>
    <property type="match status" value="2"/>
</dbReference>
<feature type="domain" description="MRNA cap 0 methyltransferase" evidence="17">
    <location>
        <begin position="44"/>
        <end position="314"/>
    </location>
</feature>
<dbReference type="PANTHER" id="PTHR11006">
    <property type="entry name" value="PROTEIN ARGININE N-METHYLTRANSFERASE"/>
    <property type="match status" value="1"/>
</dbReference>
<evidence type="ECO:0000256" key="9">
    <source>
        <dbReference type="ARBA" id="ARBA00022777"/>
    </source>
</evidence>
<dbReference type="EC" id="2.1.1.319" evidence="3"/>
<accession>A0A182F8J9</accession>
<dbReference type="InterPro" id="IPR043129">
    <property type="entry name" value="ATPase_NBD"/>
</dbReference>
<evidence type="ECO:0000256" key="8">
    <source>
        <dbReference type="ARBA" id="ARBA00022741"/>
    </source>
</evidence>
<dbReference type="GO" id="GO:0035241">
    <property type="term" value="F:protein-arginine omega-N monomethyltransferase activity"/>
    <property type="evidence" value="ECO:0007669"/>
    <property type="project" value="TreeGrafter"/>
</dbReference>
<evidence type="ECO:0000256" key="6">
    <source>
        <dbReference type="ARBA" id="ARBA00022679"/>
    </source>
</evidence>
<dbReference type="Gene3D" id="3.40.50.150">
    <property type="entry name" value="Vaccinia Virus protein VP39"/>
    <property type="match status" value="2"/>
</dbReference>
<dbReference type="PROSITE" id="PS00445">
    <property type="entry name" value="FGGY_KINASES_2"/>
    <property type="match status" value="1"/>
</dbReference>
<dbReference type="GO" id="GO:0005524">
    <property type="term" value="F:ATP binding"/>
    <property type="evidence" value="ECO:0007669"/>
    <property type="project" value="UniProtKB-KW"/>
</dbReference>
<dbReference type="Gene3D" id="3.30.420.40">
    <property type="match status" value="2"/>
</dbReference>
<dbReference type="VEuPathDB" id="VectorBase:AALB002823"/>
<dbReference type="EnsemblMetazoa" id="AALB002823-RA">
    <property type="protein sequence ID" value="AALB002823-PA"/>
    <property type="gene ID" value="AALB002823"/>
</dbReference>
<comment type="pathway">
    <text evidence="1">Polyol metabolism; glycerol degradation via glycerol kinase pathway; sn-glycerol 3-phosphate from glycerol: step 1/1.</text>
</comment>
<dbReference type="InterPro" id="IPR029063">
    <property type="entry name" value="SAM-dependent_MTases_sf"/>
</dbReference>
<dbReference type="CDD" id="cd02440">
    <property type="entry name" value="AdoMet_MTases"/>
    <property type="match status" value="2"/>
</dbReference>
<keyword evidence="9 15" id="KW-0418">Kinase</keyword>
<dbReference type="Pfam" id="PF03291">
    <property type="entry name" value="mRNA_G-N7_MeTrfase"/>
    <property type="match status" value="1"/>
</dbReference>
<dbReference type="InterPro" id="IPR018485">
    <property type="entry name" value="FGGY_C"/>
</dbReference>
<evidence type="ECO:0000256" key="11">
    <source>
        <dbReference type="ARBA" id="ARBA00022840"/>
    </source>
</evidence>
<evidence type="ECO:0000256" key="1">
    <source>
        <dbReference type="ARBA" id="ARBA00005190"/>
    </source>
</evidence>
<dbReference type="FunFam" id="3.30.420.40:FF:000086">
    <property type="entry name" value="Glycerol kinase"/>
    <property type="match status" value="1"/>
</dbReference>
<dbReference type="InterPro" id="IPR018484">
    <property type="entry name" value="FGGY_N"/>
</dbReference>
<protein>
    <recommendedName>
        <fullName evidence="12">ATP:glycerol 3-phosphotransferase</fullName>
        <ecNumber evidence="3">2.1.1.319</ecNumber>
        <ecNumber evidence="4">2.7.1.30</ecNumber>
    </recommendedName>
</protein>
<dbReference type="Gene3D" id="2.70.160.11">
    <property type="entry name" value="Hnrnp arginine n-methyltransferase1"/>
    <property type="match status" value="1"/>
</dbReference>